<accession>V6LVB7</accession>
<organism evidence="2">
    <name type="scientific">Spironucleus salmonicida</name>
    <dbReference type="NCBI Taxonomy" id="348837"/>
    <lineage>
        <taxon>Eukaryota</taxon>
        <taxon>Metamonada</taxon>
        <taxon>Diplomonadida</taxon>
        <taxon>Hexamitidae</taxon>
        <taxon>Hexamitinae</taxon>
        <taxon>Spironucleus</taxon>
    </lineage>
</organism>
<protein>
    <recommendedName>
        <fullName evidence="5">Transmembrane protein</fullName>
    </recommendedName>
</protein>
<dbReference type="AlphaFoldDB" id="V6LVB7"/>
<dbReference type="EMBL" id="KI546111">
    <property type="protein sequence ID" value="EST44739.1"/>
    <property type="molecule type" value="Genomic_DNA"/>
</dbReference>
<gene>
    <name evidence="2" type="ORF">SS50377_15359</name>
    <name evidence="3" type="ORF">SS50377_24817</name>
</gene>
<reference evidence="2 3" key="1">
    <citation type="journal article" date="2014" name="PLoS Genet.">
        <title>The Genome of Spironucleus salmonicida Highlights a Fish Pathogen Adapted to Fluctuating Environments.</title>
        <authorList>
            <person name="Xu F."/>
            <person name="Jerlstrom-Hultqvist J."/>
            <person name="Einarsson E."/>
            <person name="Astvaldsson A."/>
            <person name="Svard S.G."/>
            <person name="Andersson J.O."/>
        </authorList>
    </citation>
    <scope>NUCLEOTIDE SEQUENCE</scope>
    <source>
        <strain evidence="3">ATCC 50377</strain>
    </source>
</reference>
<evidence type="ECO:0000313" key="2">
    <source>
        <dbReference type="EMBL" id="EST44739.1"/>
    </source>
</evidence>
<evidence type="ECO:0000256" key="1">
    <source>
        <dbReference type="SAM" id="Phobius"/>
    </source>
</evidence>
<keyword evidence="1" id="KW-0812">Transmembrane</keyword>
<reference evidence="3" key="2">
    <citation type="submission" date="2020-12" db="EMBL/GenBank/DDBJ databases">
        <title>New Spironucleus salmonicida genome in near-complete chromosomes.</title>
        <authorList>
            <person name="Xu F."/>
            <person name="Kurt Z."/>
            <person name="Jimenez-Gonzalez A."/>
            <person name="Astvaldsson A."/>
            <person name="Andersson J.O."/>
            <person name="Svard S.G."/>
        </authorList>
    </citation>
    <scope>NUCLEOTIDE SEQUENCE</scope>
    <source>
        <strain evidence="3">ATCC 50377</strain>
    </source>
</reference>
<evidence type="ECO:0008006" key="5">
    <source>
        <dbReference type="Google" id="ProtNLM"/>
    </source>
</evidence>
<evidence type="ECO:0000313" key="3">
    <source>
        <dbReference type="EMBL" id="KAH0572705.1"/>
    </source>
</evidence>
<keyword evidence="4" id="KW-1185">Reference proteome</keyword>
<dbReference type="EMBL" id="AUWU02000005">
    <property type="protein sequence ID" value="KAH0572705.1"/>
    <property type="molecule type" value="Genomic_DNA"/>
</dbReference>
<keyword evidence="1" id="KW-0472">Membrane</keyword>
<evidence type="ECO:0000313" key="4">
    <source>
        <dbReference type="Proteomes" id="UP000018208"/>
    </source>
</evidence>
<proteinExistence type="predicted"/>
<feature type="transmembrane region" description="Helical" evidence="1">
    <location>
        <begin position="123"/>
        <end position="146"/>
    </location>
</feature>
<dbReference type="Proteomes" id="UP000018208">
    <property type="component" value="Unassembled WGS sequence"/>
</dbReference>
<keyword evidence="1" id="KW-1133">Transmembrane helix</keyword>
<name>V6LVB7_9EUKA</name>
<dbReference type="VEuPathDB" id="GiardiaDB:SS50377_24817"/>
<sequence length="185" mass="21061">MIYLLQNCFLSFTNFKQVQTEITLTLLPQDIDCHLDFGVAISASLNILQPEILQFSTVEYTAHQQINLTFNCHQVPDAVYSACVDVLTSKQILPKDTYIRLRQIDGRQELVYGSNGPSSQQDFYVIIAILVIVLIIISLAVIVFLVKKYKNNNMQQPQQCSQIMNLETFYENETAQSVSFLSDPE</sequence>